<dbReference type="EMBL" id="CALOZG010000020">
    <property type="protein sequence ID" value="CAH4031834.1"/>
    <property type="molecule type" value="Genomic_DNA"/>
</dbReference>
<dbReference type="PANTHER" id="PTHR34072:SF52">
    <property type="entry name" value="RIBONUCLEASE H"/>
    <property type="match status" value="1"/>
</dbReference>
<organism evidence="2 3">
    <name type="scientific">Pieris brassicae</name>
    <name type="common">White butterfly</name>
    <name type="synonym">Large white butterfly</name>
    <dbReference type="NCBI Taxonomy" id="7116"/>
    <lineage>
        <taxon>Eukaryota</taxon>
        <taxon>Metazoa</taxon>
        <taxon>Ecdysozoa</taxon>
        <taxon>Arthropoda</taxon>
        <taxon>Hexapoda</taxon>
        <taxon>Insecta</taxon>
        <taxon>Pterygota</taxon>
        <taxon>Neoptera</taxon>
        <taxon>Endopterygota</taxon>
        <taxon>Lepidoptera</taxon>
        <taxon>Glossata</taxon>
        <taxon>Ditrysia</taxon>
        <taxon>Papilionoidea</taxon>
        <taxon>Pieridae</taxon>
        <taxon>Pierinae</taxon>
        <taxon>Pieris</taxon>
    </lineage>
</organism>
<dbReference type="AlphaFoldDB" id="A0A9P0TJK1"/>
<dbReference type="GO" id="GO:0071897">
    <property type="term" value="P:DNA biosynthetic process"/>
    <property type="evidence" value="ECO:0007669"/>
    <property type="project" value="UniProtKB-ARBA"/>
</dbReference>
<name>A0A9P0TJK1_PIEBR</name>
<proteinExistence type="predicted"/>
<keyword evidence="3" id="KW-1185">Reference proteome</keyword>
<reference evidence="2" key="1">
    <citation type="submission" date="2022-05" db="EMBL/GenBank/DDBJ databases">
        <authorList>
            <person name="Okamura Y."/>
        </authorList>
    </citation>
    <scope>NUCLEOTIDE SEQUENCE</scope>
</reference>
<dbReference type="Pfam" id="PF17919">
    <property type="entry name" value="RT_RNaseH_2"/>
    <property type="match status" value="1"/>
</dbReference>
<feature type="domain" description="Reverse transcriptase/retrotransposon-derived protein RNase H-like" evidence="1">
    <location>
        <begin position="31"/>
        <end position="97"/>
    </location>
</feature>
<gene>
    <name evidence="2" type="ORF">PIBRA_LOCUS8297</name>
</gene>
<dbReference type="PANTHER" id="PTHR34072">
    <property type="entry name" value="ENZYMATIC POLYPROTEIN-RELATED"/>
    <property type="match status" value="1"/>
</dbReference>
<accession>A0A9P0TJK1</accession>
<sequence length="129" mass="14420">MSEEDEDTLYYFAVIARPLTDLIKKDASWIWRSDQNNSFDQLKKCSKPVLAFYDTALSTEIHDACKLGIAGILLQKQMDGTLHPVIYFSRVTSKEEKLINVGFVPTASGWPSVTEMTSPVTSCQAKPPC</sequence>
<dbReference type="InterPro" id="IPR041577">
    <property type="entry name" value="RT_RNaseH_2"/>
</dbReference>
<dbReference type="Gene3D" id="3.30.70.270">
    <property type="match status" value="1"/>
</dbReference>
<dbReference type="InterPro" id="IPR043128">
    <property type="entry name" value="Rev_trsase/Diguanyl_cyclase"/>
</dbReference>
<evidence type="ECO:0000313" key="3">
    <source>
        <dbReference type="Proteomes" id="UP001152562"/>
    </source>
</evidence>
<protein>
    <recommendedName>
        <fullName evidence="1">Reverse transcriptase/retrotransposon-derived protein RNase H-like domain-containing protein</fullName>
    </recommendedName>
</protein>
<dbReference type="InterPro" id="IPR043502">
    <property type="entry name" value="DNA/RNA_pol_sf"/>
</dbReference>
<dbReference type="Proteomes" id="UP001152562">
    <property type="component" value="Unassembled WGS sequence"/>
</dbReference>
<evidence type="ECO:0000313" key="2">
    <source>
        <dbReference type="EMBL" id="CAH4031834.1"/>
    </source>
</evidence>
<dbReference type="SUPFAM" id="SSF56672">
    <property type="entry name" value="DNA/RNA polymerases"/>
    <property type="match status" value="1"/>
</dbReference>
<evidence type="ECO:0000259" key="1">
    <source>
        <dbReference type="Pfam" id="PF17919"/>
    </source>
</evidence>
<comment type="caution">
    <text evidence="2">The sequence shown here is derived from an EMBL/GenBank/DDBJ whole genome shotgun (WGS) entry which is preliminary data.</text>
</comment>